<evidence type="ECO:0000313" key="1">
    <source>
        <dbReference type="EMBL" id="PTQ76063.1"/>
    </source>
</evidence>
<reference evidence="1 2" key="1">
    <citation type="submission" date="2018-04" db="EMBL/GenBank/DDBJ databases">
        <title>Genomic Encyclopedia of Archaeal and Bacterial Type Strains, Phase II (KMG-II): from individual species to whole genera.</title>
        <authorList>
            <person name="Goeker M."/>
        </authorList>
    </citation>
    <scope>NUCLEOTIDE SEQUENCE [LARGE SCALE GENOMIC DNA]</scope>
    <source>
        <strain evidence="1 2">DSM 100434</strain>
    </source>
</reference>
<dbReference type="RefSeq" id="WP_107815024.1">
    <property type="nucleotide sequence ID" value="NZ_QAOH01000001.1"/>
</dbReference>
<comment type="caution">
    <text evidence="1">The sequence shown here is derived from an EMBL/GenBank/DDBJ whole genome shotgun (WGS) entry which is preliminary data.</text>
</comment>
<sequence length="358" mass="40810">MTDEIKPPVGKLESFLGIPASELAYAANAVSVIGGAASVVGFFATRSENRKILGRLSEIQDYLKEMDEKLNHISSQNEEILDRLDRLPAEIRQIVDEVVGTHFLEEKYSELISIQNTYFSLNRFERRRFRINATGWETYSAGLTYLMLNEYRLSKIIPLLKWCEFALIITEGRATKVIRDLVFGKSGVMLPLFLDVRDNMRKAHNDLLTALQSKYITSHNFSDQLIDLDKLSYVLASDLPESGRRHVMDCPPGFIINGRCREFVVTYTIRENVKFNEEKRNFPNEIARLKAALVERRDQYAAVRDSILSLLSYFEMVGDDAVELSSIHLTTNLANPEDVPEGEARFLLLADEFQASPE</sequence>
<name>A0A2T5HWU2_9RHOB</name>
<keyword evidence="2" id="KW-1185">Reference proteome</keyword>
<protein>
    <submittedName>
        <fullName evidence="1">Uncharacterized protein</fullName>
    </submittedName>
</protein>
<gene>
    <name evidence="1" type="ORF">C8N42_101609</name>
</gene>
<evidence type="ECO:0000313" key="2">
    <source>
        <dbReference type="Proteomes" id="UP000244077"/>
    </source>
</evidence>
<organism evidence="1 2">
    <name type="scientific">Celeribacter persicus</name>
    <dbReference type="NCBI Taxonomy" id="1651082"/>
    <lineage>
        <taxon>Bacteria</taxon>
        <taxon>Pseudomonadati</taxon>
        <taxon>Pseudomonadota</taxon>
        <taxon>Alphaproteobacteria</taxon>
        <taxon>Rhodobacterales</taxon>
        <taxon>Roseobacteraceae</taxon>
        <taxon>Celeribacter</taxon>
    </lineage>
</organism>
<dbReference type="EMBL" id="QAOH01000001">
    <property type="protein sequence ID" value="PTQ76063.1"/>
    <property type="molecule type" value="Genomic_DNA"/>
</dbReference>
<dbReference type="Proteomes" id="UP000244077">
    <property type="component" value="Unassembled WGS sequence"/>
</dbReference>
<proteinExistence type="predicted"/>
<dbReference type="OrthoDB" id="764352at2"/>
<dbReference type="AlphaFoldDB" id="A0A2T5HWU2"/>
<accession>A0A2T5HWU2</accession>